<protein>
    <recommendedName>
        <fullName evidence="9">SSD domain-containing protein</fullName>
    </recommendedName>
</protein>
<accession>A0AA88HQP1</accession>
<dbReference type="PANTHER" id="PTHR10796">
    <property type="entry name" value="PATCHED-RELATED"/>
    <property type="match status" value="1"/>
</dbReference>
<dbReference type="PROSITE" id="PS50156">
    <property type="entry name" value="SSD"/>
    <property type="match status" value="1"/>
</dbReference>
<evidence type="ECO:0000313" key="10">
    <source>
        <dbReference type="EMBL" id="KAK2709087.1"/>
    </source>
</evidence>
<dbReference type="GO" id="GO:0005886">
    <property type="term" value="C:plasma membrane"/>
    <property type="evidence" value="ECO:0007669"/>
    <property type="project" value="TreeGrafter"/>
</dbReference>
<dbReference type="InterPro" id="IPR036770">
    <property type="entry name" value="Ankyrin_rpt-contain_sf"/>
</dbReference>
<feature type="non-terminal residue" evidence="10">
    <location>
        <position position="703"/>
    </location>
</feature>
<dbReference type="InterPro" id="IPR000731">
    <property type="entry name" value="SSD"/>
</dbReference>
<feature type="repeat" description="ANK" evidence="7">
    <location>
        <begin position="198"/>
        <end position="230"/>
    </location>
</feature>
<dbReference type="GO" id="GO:0030659">
    <property type="term" value="C:cytoplasmic vesicle membrane"/>
    <property type="evidence" value="ECO:0007669"/>
    <property type="project" value="TreeGrafter"/>
</dbReference>
<feature type="transmembrane region" description="Helical" evidence="8">
    <location>
        <begin position="639"/>
        <end position="661"/>
    </location>
</feature>
<dbReference type="PROSITE" id="PS50088">
    <property type="entry name" value="ANK_REPEAT"/>
    <property type="match status" value="4"/>
</dbReference>
<sequence length="703" mass="79823">MDHKNLKPNEPKIETLLNSQNKHPVSAVKTEQKRLLEKFKGFFIQNKKNNPLPRPSQNFSENVIAALVRHNRHNSYKYNNYSVGTLKNYLKLLENELNPNEYEFVKPTCFGNLKLRRQLVSNCDTIDTKDNQGRTALSEAVISNNLTVTTHLLENGANPNARGFHRDETVLHVASRNGNLNICQLLVLNGATIDALDNGVTPLSYAVAWNHISVTRYLLEKGANPNTDYPTVLAESLLHVAVGNSNFDICQLLISKGADVNCLTSNNETPLMIALNNILSYKIHYLPNITITIIEYLLESEAVCNSKKVEDIKDKYREIFKQVLASNPYHKISIDKWFNVTGDRMKCSFDIVDRVLAAGFNRLGGIIARHPGYFIIVPILLCAVFITGFQQLQYESDPEYLFAPTNGQAGYDRDIIESLFPVNYTTKFHPLRITRAGRFGRVIIVTQDGGSLLRKVVWDEIDLLDQLVKNITVTFDEDEYGWEKLCATWGDQCWTDTILGIKEIIAEVEQSETHLVYPVMLNPVTFETYILPMFFGGLDVNENSTVDSAAALQLHYFIRAQDRKQDIRGIMWEEAFHELLEKTEFKYIRVSRFSSKTLEYELEENTNFVVPYFAVTYFIMITFAVITCAEFDWVRAKPLIGLCGVISATMGTSASFGLLCYLGLDFIGINLAAPFLMLGIKFRFCLYKIKIKVKVKTVISPML</sequence>
<evidence type="ECO:0000256" key="5">
    <source>
        <dbReference type="ARBA" id="ARBA00023136"/>
    </source>
</evidence>
<keyword evidence="5 8" id="KW-0472">Membrane</keyword>
<comment type="caution">
    <text evidence="10">The sequence shown here is derived from an EMBL/GenBank/DDBJ whole genome shotgun (WGS) entry which is preliminary data.</text>
</comment>
<dbReference type="SUPFAM" id="SSF48403">
    <property type="entry name" value="Ankyrin repeat"/>
    <property type="match status" value="1"/>
</dbReference>
<reference evidence="10" key="1">
    <citation type="submission" date="2023-07" db="EMBL/GenBank/DDBJ databases">
        <title>Chromosome-level genome assembly of Artemia franciscana.</title>
        <authorList>
            <person name="Jo E."/>
        </authorList>
    </citation>
    <scope>NUCLEOTIDE SEQUENCE</scope>
    <source>
        <tissue evidence="10">Whole body</tissue>
    </source>
</reference>
<dbReference type="PANTHER" id="PTHR10796:SF92">
    <property type="entry name" value="PATCHED-RELATED, ISOFORM A"/>
    <property type="match status" value="1"/>
</dbReference>
<dbReference type="PROSITE" id="PS50297">
    <property type="entry name" value="ANK_REP_REGION"/>
    <property type="match status" value="4"/>
</dbReference>
<dbReference type="PRINTS" id="PR01415">
    <property type="entry name" value="ANKYRIN"/>
</dbReference>
<dbReference type="Pfam" id="PF02460">
    <property type="entry name" value="Patched"/>
    <property type="match status" value="1"/>
</dbReference>
<dbReference type="SMART" id="SM00248">
    <property type="entry name" value="ANK"/>
    <property type="match status" value="5"/>
</dbReference>
<name>A0AA88HQP1_ARTSF</name>
<dbReference type="Gene3D" id="1.25.40.20">
    <property type="entry name" value="Ankyrin repeat-containing domain"/>
    <property type="match status" value="2"/>
</dbReference>
<dbReference type="Proteomes" id="UP001187531">
    <property type="component" value="Unassembled WGS sequence"/>
</dbReference>
<comment type="similarity">
    <text evidence="2">Belongs to the patched family.</text>
</comment>
<dbReference type="InterPro" id="IPR051697">
    <property type="entry name" value="Patched_domain-protein"/>
</dbReference>
<evidence type="ECO:0000256" key="7">
    <source>
        <dbReference type="PROSITE-ProRule" id="PRU00023"/>
    </source>
</evidence>
<feature type="transmembrane region" description="Helical" evidence="8">
    <location>
        <begin position="608"/>
        <end position="627"/>
    </location>
</feature>
<dbReference type="InterPro" id="IPR003392">
    <property type="entry name" value="PTHD_SSD"/>
</dbReference>
<dbReference type="AlphaFoldDB" id="A0AA88HQP1"/>
<proteinExistence type="inferred from homology"/>
<keyword evidence="4 8" id="KW-1133">Transmembrane helix</keyword>
<evidence type="ECO:0000256" key="8">
    <source>
        <dbReference type="SAM" id="Phobius"/>
    </source>
</evidence>
<dbReference type="EMBL" id="JAVRJZ010000017">
    <property type="protein sequence ID" value="KAK2709087.1"/>
    <property type="molecule type" value="Genomic_DNA"/>
</dbReference>
<keyword evidence="11" id="KW-1185">Reference proteome</keyword>
<keyword evidence="6" id="KW-0325">Glycoprotein</keyword>
<organism evidence="10 11">
    <name type="scientific">Artemia franciscana</name>
    <name type="common">Brine shrimp</name>
    <name type="synonym">Artemia sanfranciscana</name>
    <dbReference type="NCBI Taxonomy" id="6661"/>
    <lineage>
        <taxon>Eukaryota</taxon>
        <taxon>Metazoa</taxon>
        <taxon>Ecdysozoa</taxon>
        <taxon>Arthropoda</taxon>
        <taxon>Crustacea</taxon>
        <taxon>Branchiopoda</taxon>
        <taxon>Anostraca</taxon>
        <taxon>Artemiidae</taxon>
        <taxon>Artemia</taxon>
    </lineage>
</organism>
<evidence type="ECO:0000256" key="1">
    <source>
        <dbReference type="ARBA" id="ARBA00004141"/>
    </source>
</evidence>
<dbReference type="InterPro" id="IPR002110">
    <property type="entry name" value="Ankyrin_rpt"/>
</dbReference>
<feature type="domain" description="SSD" evidence="9">
    <location>
        <begin position="609"/>
        <end position="680"/>
    </location>
</feature>
<feature type="transmembrane region" description="Helical" evidence="8">
    <location>
        <begin position="667"/>
        <end position="686"/>
    </location>
</feature>
<feature type="repeat" description="ANK" evidence="7">
    <location>
        <begin position="166"/>
        <end position="198"/>
    </location>
</feature>
<feature type="repeat" description="ANK" evidence="7">
    <location>
        <begin position="132"/>
        <end position="164"/>
    </location>
</feature>
<gene>
    <name evidence="10" type="ORF">QYM36_012938</name>
</gene>
<evidence type="ECO:0000313" key="11">
    <source>
        <dbReference type="Proteomes" id="UP001187531"/>
    </source>
</evidence>
<keyword evidence="3 8" id="KW-0812">Transmembrane</keyword>
<dbReference type="Pfam" id="PF00023">
    <property type="entry name" value="Ank"/>
    <property type="match status" value="1"/>
</dbReference>
<evidence type="ECO:0000256" key="4">
    <source>
        <dbReference type="ARBA" id="ARBA00022989"/>
    </source>
</evidence>
<keyword evidence="7" id="KW-0040">ANK repeat</keyword>
<feature type="repeat" description="ANK" evidence="7">
    <location>
        <begin position="233"/>
        <end position="265"/>
    </location>
</feature>
<comment type="subcellular location">
    <subcellularLocation>
        <location evidence="1">Membrane</location>
        <topology evidence="1">Multi-pass membrane protein</topology>
    </subcellularLocation>
</comment>
<evidence type="ECO:0000256" key="6">
    <source>
        <dbReference type="ARBA" id="ARBA00023180"/>
    </source>
</evidence>
<dbReference type="Pfam" id="PF12796">
    <property type="entry name" value="Ank_2"/>
    <property type="match status" value="2"/>
</dbReference>
<evidence type="ECO:0000259" key="9">
    <source>
        <dbReference type="PROSITE" id="PS50156"/>
    </source>
</evidence>
<evidence type="ECO:0000256" key="3">
    <source>
        <dbReference type="ARBA" id="ARBA00022692"/>
    </source>
</evidence>
<evidence type="ECO:0000256" key="2">
    <source>
        <dbReference type="ARBA" id="ARBA00005585"/>
    </source>
</evidence>